<evidence type="ECO:0000313" key="2">
    <source>
        <dbReference type="Proteomes" id="UP000828026"/>
    </source>
</evidence>
<keyword evidence="2" id="KW-1185">Reference proteome</keyword>
<accession>A0AAE8XGX7</accession>
<name>A0AAE8XGX7_9CAUD</name>
<organism evidence="1 2">
    <name type="scientific">Vibrio phage BUCT194</name>
    <dbReference type="NCBI Taxonomy" id="2859072"/>
    <lineage>
        <taxon>Viruses</taxon>
        <taxon>Duplodnaviria</taxon>
        <taxon>Heunggongvirae</taxon>
        <taxon>Uroviricota</taxon>
        <taxon>Caudoviricetes</taxon>
        <taxon>Schitoviridae</taxon>
        <taxon>Varunavirus</taxon>
        <taxon>Varunavirus BUCT194</taxon>
    </lineage>
</organism>
<proteinExistence type="predicted"/>
<sequence>MWIHKLKARYHRKRMLKAQDDMAISEAIARLIRMNHRDSVAYIESKAKFEYHRTLYDLYRFPIEDRYWK</sequence>
<dbReference type="GeneID" id="77933488"/>
<dbReference type="EMBL" id="MZ447858">
    <property type="protein sequence ID" value="UAW01134.1"/>
    <property type="molecule type" value="Genomic_DNA"/>
</dbReference>
<dbReference type="RefSeq" id="YP_010657569.1">
    <property type="nucleotide sequence ID" value="NC_070848.1"/>
</dbReference>
<reference evidence="1 2" key="1">
    <citation type="submission" date="2021-06" db="EMBL/GenBank/DDBJ databases">
        <authorList>
            <person name="Chen R."/>
            <person name="Qin H."/>
            <person name="He S."/>
            <person name="Han P."/>
            <person name="Xu F."/>
            <person name="Sun H."/>
            <person name="Fan H."/>
            <person name="Tong Y."/>
        </authorList>
    </citation>
    <scope>NUCLEOTIDE SEQUENCE [LARGE SCALE GENOMIC DNA]</scope>
</reference>
<evidence type="ECO:0000313" key="1">
    <source>
        <dbReference type="EMBL" id="UAW01134.1"/>
    </source>
</evidence>
<protein>
    <submittedName>
        <fullName evidence="1">Uncharacterized protein</fullName>
    </submittedName>
</protein>
<dbReference type="KEGG" id="vg:77933488"/>
<dbReference type="Proteomes" id="UP000828026">
    <property type="component" value="Segment"/>
</dbReference>